<proteinExistence type="predicted"/>
<name>A0A6C0LHK0_9ZZZZ</name>
<reference evidence="1" key="1">
    <citation type="journal article" date="2020" name="Nature">
        <title>Giant virus diversity and host interactions through global metagenomics.</title>
        <authorList>
            <person name="Schulz F."/>
            <person name="Roux S."/>
            <person name="Paez-Espino D."/>
            <person name="Jungbluth S."/>
            <person name="Walsh D.A."/>
            <person name="Denef V.J."/>
            <person name="McMahon K.D."/>
            <person name="Konstantinidis K.T."/>
            <person name="Eloe-Fadrosh E.A."/>
            <person name="Kyrpides N.C."/>
            <person name="Woyke T."/>
        </authorList>
    </citation>
    <scope>NUCLEOTIDE SEQUENCE</scope>
    <source>
        <strain evidence="1">GVMAG-M-3300027810-10</strain>
    </source>
</reference>
<evidence type="ECO:0000313" key="1">
    <source>
        <dbReference type="EMBL" id="QHU29967.1"/>
    </source>
</evidence>
<sequence>MANFLLDEKEKKIILKTGGGMFSWCSVKLDNVCHYHNTYKELPKIIDGQNAFGHYKTQETKGKDITSHFFMESNNTFSFSGKSNFHYNCQFAEYKNLDFSIITKFVKHYFNPSKTVNGIINELEQKYNINYEQTICIYYRGTDKSAETKIASQADFLNKLSEIVEKYPMFNIVCLTDEISFETQITNIYHEKVTIFKEVSQSMYSSEKRDLKARSYTHGLYMLACVFMLQKCHTIICGSGNVSLWLALLRGHGNNIHQNLHLKWV</sequence>
<organism evidence="1">
    <name type="scientific">viral metagenome</name>
    <dbReference type="NCBI Taxonomy" id="1070528"/>
    <lineage>
        <taxon>unclassified sequences</taxon>
        <taxon>metagenomes</taxon>
        <taxon>organismal metagenomes</taxon>
    </lineage>
</organism>
<dbReference type="EMBL" id="MN740500">
    <property type="protein sequence ID" value="QHU29967.1"/>
    <property type="molecule type" value="Genomic_DNA"/>
</dbReference>
<accession>A0A6C0LHK0</accession>
<protein>
    <submittedName>
        <fullName evidence="1">Uncharacterized protein</fullName>
    </submittedName>
</protein>
<dbReference type="AlphaFoldDB" id="A0A6C0LHK0"/>